<comment type="subcellular location">
    <subcellularLocation>
        <location evidence="1">Endomembrane system</location>
        <topology evidence="1">Multi-pass membrane protein</topology>
    </subcellularLocation>
</comment>
<evidence type="ECO:0000256" key="6">
    <source>
        <dbReference type="ARBA" id="ARBA00022970"/>
    </source>
</evidence>
<feature type="compositionally biased region" description="Basic and acidic residues" evidence="11">
    <location>
        <begin position="100"/>
        <end position="119"/>
    </location>
</feature>
<dbReference type="InParanoid" id="A0A1Q3CF35"/>
<dbReference type="EMBL" id="BDDD01001870">
    <property type="protein sequence ID" value="GAV78849.1"/>
    <property type="molecule type" value="Genomic_DNA"/>
</dbReference>
<protein>
    <submittedName>
        <fullName evidence="14">Aa_trans domain-containing protein</fullName>
    </submittedName>
</protein>
<keyword evidence="8 12" id="KW-0472">Membrane</keyword>
<feature type="region of interest" description="Disordered" evidence="11">
    <location>
        <begin position="59"/>
        <end position="139"/>
    </location>
</feature>
<feature type="transmembrane region" description="Helical" evidence="12">
    <location>
        <begin position="595"/>
        <end position="620"/>
    </location>
</feature>
<evidence type="ECO:0000256" key="7">
    <source>
        <dbReference type="ARBA" id="ARBA00022989"/>
    </source>
</evidence>
<evidence type="ECO:0000259" key="13">
    <source>
        <dbReference type="Pfam" id="PF01490"/>
    </source>
</evidence>
<dbReference type="STRING" id="3775.A0A1Q3CF35"/>
<name>A0A1Q3CF35_CEPFO</name>
<organism evidence="14 15">
    <name type="scientific">Cephalotus follicularis</name>
    <name type="common">Albany pitcher plant</name>
    <dbReference type="NCBI Taxonomy" id="3775"/>
    <lineage>
        <taxon>Eukaryota</taxon>
        <taxon>Viridiplantae</taxon>
        <taxon>Streptophyta</taxon>
        <taxon>Embryophyta</taxon>
        <taxon>Tracheophyta</taxon>
        <taxon>Spermatophyta</taxon>
        <taxon>Magnoliopsida</taxon>
        <taxon>eudicotyledons</taxon>
        <taxon>Gunneridae</taxon>
        <taxon>Pentapetalae</taxon>
        <taxon>rosids</taxon>
        <taxon>fabids</taxon>
        <taxon>Oxalidales</taxon>
        <taxon>Cephalotaceae</taxon>
        <taxon>Cephalotus</taxon>
    </lineage>
</organism>
<keyword evidence="4 12" id="KW-0812">Transmembrane</keyword>
<dbReference type="OrthoDB" id="40134at2759"/>
<keyword evidence="9" id="KW-0927">Auxin signaling pathway</keyword>
<feature type="transmembrane region" description="Helical" evidence="12">
    <location>
        <begin position="296"/>
        <end position="314"/>
    </location>
</feature>
<comment type="function">
    <text evidence="10">Carrier protein involved in proton-driven auxin influx. Mediates the formation of auxin gradient from developing leaves (site of auxin biosynthesis) to tips by contributing to the loading of auxin in vascular tissues and facilitating acropetal (base to tip) auxin transport within inner tissues of the root apex, and basipetal (tip to base) auxin transport within outer tissues of the root apex. May be involved in lateral roots and nodules formation.</text>
</comment>
<evidence type="ECO:0000256" key="9">
    <source>
        <dbReference type="ARBA" id="ARBA00023294"/>
    </source>
</evidence>
<keyword evidence="7 12" id="KW-1133">Transmembrane helix</keyword>
<dbReference type="GO" id="GO:0015293">
    <property type="term" value="F:symporter activity"/>
    <property type="evidence" value="ECO:0007669"/>
    <property type="project" value="UniProtKB-KW"/>
</dbReference>
<comment type="caution">
    <text evidence="14">The sequence shown here is derived from an EMBL/GenBank/DDBJ whole genome shotgun (WGS) entry which is preliminary data.</text>
</comment>
<dbReference type="InterPro" id="IPR013057">
    <property type="entry name" value="AA_transpt_TM"/>
</dbReference>
<dbReference type="GO" id="GO:0006865">
    <property type="term" value="P:amino acid transport"/>
    <property type="evidence" value="ECO:0007669"/>
    <property type="project" value="UniProtKB-KW"/>
</dbReference>
<evidence type="ECO:0000256" key="11">
    <source>
        <dbReference type="SAM" id="MobiDB-lite"/>
    </source>
</evidence>
<gene>
    <name evidence="14" type="ORF">CFOL_v3_22314</name>
</gene>
<dbReference type="GO" id="GO:0012505">
    <property type="term" value="C:endomembrane system"/>
    <property type="evidence" value="ECO:0007669"/>
    <property type="project" value="UniProtKB-SubCell"/>
</dbReference>
<evidence type="ECO:0000256" key="1">
    <source>
        <dbReference type="ARBA" id="ARBA00004127"/>
    </source>
</evidence>
<feature type="transmembrane region" description="Helical" evidence="12">
    <location>
        <begin position="237"/>
        <end position="259"/>
    </location>
</feature>
<evidence type="ECO:0000256" key="5">
    <source>
        <dbReference type="ARBA" id="ARBA00022847"/>
    </source>
</evidence>
<keyword evidence="15" id="KW-1185">Reference proteome</keyword>
<feature type="transmembrane region" description="Helical" evidence="12">
    <location>
        <begin position="359"/>
        <end position="378"/>
    </location>
</feature>
<feature type="domain" description="Amino acid transporter transmembrane" evidence="13">
    <location>
        <begin position="210"/>
        <end position="623"/>
    </location>
</feature>
<feature type="transmembrane region" description="Helical" evidence="12">
    <location>
        <begin position="449"/>
        <end position="470"/>
    </location>
</feature>
<dbReference type="Proteomes" id="UP000187406">
    <property type="component" value="Unassembled WGS sequence"/>
</dbReference>
<dbReference type="GO" id="GO:0009734">
    <property type="term" value="P:auxin-activated signaling pathway"/>
    <property type="evidence" value="ECO:0007669"/>
    <property type="project" value="UniProtKB-KW"/>
</dbReference>
<evidence type="ECO:0000256" key="3">
    <source>
        <dbReference type="ARBA" id="ARBA00022448"/>
    </source>
</evidence>
<keyword evidence="5" id="KW-0769">Symport</keyword>
<proteinExistence type="inferred from homology"/>
<feature type="transmembrane region" description="Helical" evidence="12">
    <location>
        <begin position="499"/>
        <end position="520"/>
    </location>
</feature>
<evidence type="ECO:0000256" key="2">
    <source>
        <dbReference type="ARBA" id="ARBA00005590"/>
    </source>
</evidence>
<keyword evidence="6" id="KW-0029">Amino-acid transport</keyword>
<evidence type="ECO:0000256" key="12">
    <source>
        <dbReference type="SAM" id="Phobius"/>
    </source>
</evidence>
<reference evidence="15" key="1">
    <citation type="submission" date="2016-04" db="EMBL/GenBank/DDBJ databases">
        <title>Cephalotus genome sequencing.</title>
        <authorList>
            <person name="Fukushima K."/>
            <person name="Hasebe M."/>
            <person name="Fang X."/>
        </authorList>
    </citation>
    <scope>NUCLEOTIDE SEQUENCE [LARGE SCALE GENOMIC DNA]</scope>
    <source>
        <strain evidence="15">cv. St1</strain>
    </source>
</reference>
<dbReference type="PANTHER" id="PTHR48017">
    <property type="entry name" value="OS05G0424000 PROTEIN-RELATED"/>
    <property type="match status" value="1"/>
</dbReference>
<feature type="transmembrane region" description="Helical" evidence="12">
    <location>
        <begin position="541"/>
        <end position="561"/>
    </location>
</feature>
<keyword evidence="3" id="KW-0813">Transport</keyword>
<dbReference type="AlphaFoldDB" id="A0A1Q3CF35"/>
<comment type="similarity">
    <text evidence="2">Belongs to the amino acid/polyamine transporter 2 family. Amino acid/auxin permease (AAAP) (TC 2.A.18.1) subfamily.</text>
</comment>
<dbReference type="Pfam" id="PF01490">
    <property type="entry name" value="Aa_trans"/>
    <property type="match status" value="1"/>
</dbReference>
<feature type="transmembrane region" description="Helical" evidence="12">
    <location>
        <begin position="335"/>
        <end position="353"/>
    </location>
</feature>
<evidence type="ECO:0000256" key="10">
    <source>
        <dbReference type="ARBA" id="ARBA00045588"/>
    </source>
</evidence>
<evidence type="ECO:0000256" key="8">
    <source>
        <dbReference type="ARBA" id="ARBA00023136"/>
    </source>
</evidence>
<evidence type="ECO:0000313" key="15">
    <source>
        <dbReference type="Proteomes" id="UP000187406"/>
    </source>
</evidence>
<evidence type="ECO:0000313" key="14">
    <source>
        <dbReference type="EMBL" id="GAV78849.1"/>
    </source>
</evidence>
<feature type="region of interest" description="Disordered" evidence="11">
    <location>
        <begin position="1"/>
        <end position="21"/>
    </location>
</feature>
<accession>A0A1Q3CF35</accession>
<feature type="transmembrane region" description="Helical" evidence="12">
    <location>
        <begin position="567"/>
        <end position="588"/>
    </location>
</feature>
<evidence type="ECO:0000256" key="4">
    <source>
        <dbReference type="ARBA" id="ARBA00022692"/>
    </source>
</evidence>
<sequence>MGDMYPIEELPTNETNTAVSPQPLLANIVNSSTREATSITNKEFIGRGSHRHVEPEFIVRAGSGSSSRRQVDRESQTGSSRRHVEPEFIGRTGSGNSSRHQVDRESRTGSSRHEVDPESRIGSSRHRVESGLSGWLGGSRNRVEPDPGFDIWIGGSRHGVEPEFNGSIHGSSHRVEPEHNGSVGGSSRGFDLSQLENWLPCTESRNGNIYFAIFQLLNSGIGPQSLTLPVAFATLGWAWGIVCLTLAFAWQLYTIWLLVELHESVPPGVRYSRYVQLAVAAFGPSLGRWLTIFPTMYLSGGAVSLLVINGGTGLKQFYKILCGGNHSCLSHSPSAVEWYLVFTFICVVVAEFLPNLNSIAWVSLVGAITGIMVDTMLWTMPIQKGRPDPVSYKSAHPAHSDMARFGFAFNAIGILVLAYRGHNVILEIQGTLPSTPEHPTKKPMWRAVITSYAIIAMCFYPVAIAGFWAYGNKIPQIGGLLKAYMEIHGPSTSKLRLTILYIIVLINYVCNFQIYAILAFDNVEFRYTLMRKKRVTKRVRFLIKVFYGSFAYFIGVTFPFFPKLSPFMGGLTLNVAYAYPCFMWILIFKPSRFSVMWWINMILGSIGVILGVLLVVSALWKLIDFGMDANFFHPH</sequence>